<evidence type="ECO:0000256" key="1">
    <source>
        <dbReference type="ARBA" id="ARBA00004571"/>
    </source>
</evidence>
<evidence type="ECO:0000256" key="3">
    <source>
        <dbReference type="ARBA" id="ARBA00022452"/>
    </source>
</evidence>
<protein>
    <submittedName>
        <fullName evidence="13">Hemin receptor</fullName>
    </submittedName>
</protein>
<dbReference type="InterPro" id="IPR000531">
    <property type="entry name" value="Beta-barrel_TonB"/>
</dbReference>
<feature type="domain" description="TonB-dependent receptor-like beta-barrel" evidence="11">
    <location>
        <begin position="275"/>
        <end position="640"/>
    </location>
</feature>
<name>A6DUG1_9BACT</name>
<gene>
    <name evidence="13" type="ORF">LNTAR_06069</name>
</gene>
<evidence type="ECO:0000256" key="6">
    <source>
        <dbReference type="ARBA" id="ARBA00023136"/>
    </source>
</evidence>
<keyword evidence="5 9" id="KW-0798">TonB box</keyword>
<keyword evidence="7 8" id="KW-0998">Cell outer membrane</keyword>
<comment type="subcellular location">
    <subcellularLocation>
        <location evidence="1 8">Cell outer membrane</location>
        <topology evidence="1 8">Multi-pass membrane protein</topology>
    </subcellularLocation>
</comment>
<dbReference type="STRING" id="313628.LNTAR_06069"/>
<keyword evidence="14" id="KW-1185">Reference proteome</keyword>
<keyword evidence="13" id="KW-0675">Receptor</keyword>
<dbReference type="PANTHER" id="PTHR30069:SF27">
    <property type="entry name" value="BLL4766 PROTEIN"/>
    <property type="match status" value="1"/>
</dbReference>
<dbReference type="Gene3D" id="2.40.170.20">
    <property type="entry name" value="TonB-dependent receptor, beta-barrel domain"/>
    <property type="match status" value="1"/>
</dbReference>
<dbReference type="InterPro" id="IPR012910">
    <property type="entry name" value="Plug_dom"/>
</dbReference>
<evidence type="ECO:0000259" key="12">
    <source>
        <dbReference type="Pfam" id="PF07715"/>
    </source>
</evidence>
<evidence type="ECO:0000313" key="13">
    <source>
        <dbReference type="EMBL" id="EDM24721.1"/>
    </source>
</evidence>
<feature type="compositionally biased region" description="Polar residues" evidence="10">
    <location>
        <begin position="21"/>
        <end position="43"/>
    </location>
</feature>
<evidence type="ECO:0000256" key="2">
    <source>
        <dbReference type="ARBA" id="ARBA00022448"/>
    </source>
</evidence>
<evidence type="ECO:0000256" key="8">
    <source>
        <dbReference type="PROSITE-ProRule" id="PRU01360"/>
    </source>
</evidence>
<dbReference type="Pfam" id="PF00593">
    <property type="entry name" value="TonB_dep_Rec_b-barrel"/>
    <property type="match status" value="1"/>
</dbReference>
<keyword evidence="4 8" id="KW-0812">Transmembrane</keyword>
<keyword evidence="6 8" id="KW-0472">Membrane</keyword>
<evidence type="ECO:0000256" key="10">
    <source>
        <dbReference type="SAM" id="MobiDB-lite"/>
    </source>
</evidence>
<evidence type="ECO:0000256" key="5">
    <source>
        <dbReference type="ARBA" id="ARBA00023077"/>
    </source>
</evidence>
<keyword evidence="3 8" id="KW-1134">Transmembrane beta strand</keyword>
<feature type="region of interest" description="Disordered" evidence="10">
    <location>
        <begin position="21"/>
        <end position="57"/>
    </location>
</feature>
<dbReference type="Proteomes" id="UP000004947">
    <property type="component" value="Unassembled WGS sequence"/>
</dbReference>
<dbReference type="Gene3D" id="2.170.130.10">
    <property type="entry name" value="TonB-dependent receptor, plug domain"/>
    <property type="match status" value="1"/>
</dbReference>
<evidence type="ECO:0000256" key="7">
    <source>
        <dbReference type="ARBA" id="ARBA00023237"/>
    </source>
</evidence>
<keyword evidence="2 8" id="KW-0813">Transport</keyword>
<dbReference type="GO" id="GO:0015344">
    <property type="term" value="F:siderophore uptake transmembrane transporter activity"/>
    <property type="evidence" value="ECO:0007669"/>
    <property type="project" value="TreeGrafter"/>
</dbReference>
<comment type="similarity">
    <text evidence="8 9">Belongs to the TonB-dependent receptor family.</text>
</comment>
<organism evidence="13 14">
    <name type="scientific">Lentisphaera araneosa HTCC2155</name>
    <dbReference type="NCBI Taxonomy" id="313628"/>
    <lineage>
        <taxon>Bacteria</taxon>
        <taxon>Pseudomonadati</taxon>
        <taxon>Lentisphaerota</taxon>
        <taxon>Lentisphaeria</taxon>
        <taxon>Lentisphaerales</taxon>
        <taxon>Lentisphaeraceae</taxon>
        <taxon>Lentisphaera</taxon>
    </lineage>
</organism>
<comment type="caution">
    <text evidence="13">The sequence shown here is derived from an EMBL/GenBank/DDBJ whole genome shotgun (WGS) entry which is preliminary data.</text>
</comment>
<evidence type="ECO:0000256" key="9">
    <source>
        <dbReference type="RuleBase" id="RU003357"/>
    </source>
</evidence>
<evidence type="ECO:0000256" key="4">
    <source>
        <dbReference type="ARBA" id="ARBA00022692"/>
    </source>
</evidence>
<dbReference type="CDD" id="cd01347">
    <property type="entry name" value="ligand_gated_channel"/>
    <property type="match status" value="1"/>
</dbReference>
<dbReference type="eggNOG" id="COG4206">
    <property type="taxonomic scope" value="Bacteria"/>
</dbReference>
<dbReference type="SUPFAM" id="SSF56935">
    <property type="entry name" value="Porins"/>
    <property type="match status" value="1"/>
</dbReference>
<dbReference type="RefSeq" id="WP_007281444.1">
    <property type="nucleotide sequence ID" value="NZ_ABCK01000056.1"/>
</dbReference>
<dbReference type="PANTHER" id="PTHR30069">
    <property type="entry name" value="TONB-DEPENDENT OUTER MEMBRANE RECEPTOR"/>
    <property type="match status" value="1"/>
</dbReference>
<dbReference type="InterPro" id="IPR036942">
    <property type="entry name" value="Beta-barrel_TonB_sf"/>
</dbReference>
<proteinExistence type="inferred from homology"/>
<dbReference type="EMBL" id="ABCK01000056">
    <property type="protein sequence ID" value="EDM24721.1"/>
    <property type="molecule type" value="Genomic_DNA"/>
</dbReference>
<dbReference type="GO" id="GO:0044718">
    <property type="term" value="P:siderophore transmembrane transport"/>
    <property type="evidence" value="ECO:0007669"/>
    <property type="project" value="TreeGrafter"/>
</dbReference>
<reference evidence="13 14" key="1">
    <citation type="journal article" date="2010" name="J. Bacteriol.">
        <title>Genome sequence of Lentisphaera araneosa HTCC2155T, the type species of the order Lentisphaerales in the phylum Lentisphaerae.</title>
        <authorList>
            <person name="Thrash J.C."/>
            <person name="Cho J.C."/>
            <person name="Vergin K.L."/>
            <person name="Morris R.M."/>
            <person name="Giovannoni S.J."/>
        </authorList>
    </citation>
    <scope>NUCLEOTIDE SEQUENCE [LARGE SCALE GENOMIC DNA]</scope>
    <source>
        <strain evidence="13 14">HTCC2155</strain>
    </source>
</reference>
<sequence length="672" mass="75982">MNYKHYFISLFLSGAIIAQEKPQSTQDTKPTQTPAENLTQSEKVQAESPPKNETLPSETHFITASRSERAPETLAANVTIIGPEKIARSNARNVAELVKYEAGVDVKKKLNTPSSYRIDVRGFGEVASANTLVLVDGRKINMPDLSGMNLDTIPLNRVERVEIYRGGRSVLYGDNATGGVINIITRKESQNSNTLTLSAEVGSYEYYRLGASLEGFAEDLYYAFDSSFTESDGYHDNSGYRTKTLGFSVLSTEFENLELSISGGKSKSHFDIPGARNGKRDSASYDGYYGDLTEEYISITPKYWITDKVDLELQMNYREAEFDYTYPAAWGPSPDTYTSEDISLSPKLTIRDRWNGVNNTFVVGMDHRYSKMEDYGPDKSRRSTGGYIYNTSAFLDDTLFLDLGYRRESVRMNLNNGEDYDTNNLDAFSAGLTYKYADESKVFISYDRSFRTQRVDELGGAWVWPTPPNEELDPQITKTWQSGVQHRFNDQWLGALTLFYIDTQNEIFYDSTVGFGENYSYGETTRTGAELALDFQATEALSLYVNYTYMDAELGEDSPSNDANDGNTVPGVAEQFANFGFSWDFIESWNLNMNAHWNDDQYAESDYANNSDKQDSFITVDARVTYTWNWLSVYGGVNNLFDEEYNEFTATYGEYTAPERNFVTGFVITHEF</sequence>
<dbReference type="InterPro" id="IPR037066">
    <property type="entry name" value="Plug_dom_sf"/>
</dbReference>
<dbReference type="Pfam" id="PF07715">
    <property type="entry name" value="Plug"/>
    <property type="match status" value="1"/>
</dbReference>
<accession>A6DUG1</accession>
<feature type="domain" description="TonB-dependent receptor plug" evidence="12">
    <location>
        <begin position="73"/>
        <end position="180"/>
    </location>
</feature>
<evidence type="ECO:0000313" key="14">
    <source>
        <dbReference type="Proteomes" id="UP000004947"/>
    </source>
</evidence>
<dbReference type="AlphaFoldDB" id="A6DUG1"/>
<dbReference type="InterPro" id="IPR039426">
    <property type="entry name" value="TonB-dep_rcpt-like"/>
</dbReference>
<dbReference type="PROSITE" id="PS52016">
    <property type="entry name" value="TONB_DEPENDENT_REC_3"/>
    <property type="match status" value="1"/>
</dbReference>
<dbReference type="GO" id="GO:0009279">
    <property type="term" value="C:cell outer membrane"/>
    <property type="evidence" value="ECO:0007669"/>
    <property type="project" value="UniProtKB-SubCell"/>
</dbReference>
<evidence type="ECO:0000259" key="11">
    <source>
        <dbReference type="Pfam" id="PF00593"/>
    </source>
</evidence>